<dbReference type="InterPro" id="IPR036705">
    <property type="entry name" value="Ribosyl_crysJ1_sf"/>
</dbReference>
<feature type="region of interest" description="Disordered" evidence="1">
    <location>
        <begin position="329"/>
        <end position="388"/>
    </location>
</feature>
<dbReference type="Pfam" id="PF03747">
    <property type="entry name" value="ADP_ribosyl_GH"/>
    <property type="match status" value="1"/>
</dbReference>
<protein>
    <recommendedName>
        <fullName evidence="4">ADP-ribosylglycohydrolase</fullName>
    </recommendedName>
</protein>
<evidence type="ECO:0008006" key="4">
    <source>
        <dbReference type="Google" id="ProtNLM"/>
    </source>
</evidence>
<name>A0A6N9QZJ5_9MICC</name>
<dbReference type="Proteomes" id="UP000471026">
    <property type="component" value="Unassembled WGS sequence"/>
</dbReference>
<feature type="compositionally biased region" description="Low complexity" evidence="1">
    <location>
        <begin position="371"/>
        <end position="387"/>
    </location>
</feature>
<dbReference type="RefSeq" id="WP_162229253.1">
    <property type="nucleotide sequence ID" value="NZ_WMHZ01000007.1"/>
</dbReference>
<proteinExistence type="predicted"/>
<gene>
    <name evidence="2" type="ORF">GKZ75_06315</name>
</gene>
<dbReference type="InterPro" id="IPR005502">
    <property type="entry name" value="Ribosyl_crysJ1"/>
</dbReference>
<dbReference type="SUPFAM" id="SSF101478">
    <property type="entry name" value="ADP-ribosylglycohydrolase"/>
    <property type="match status" value="1"/>
</dbReference>
<dbReference type="Gene3D" id="1.10.4080.10">
    <property type="entry name" value="ADP-ribosylation/Crystallin J1"/>
    <property type="match status" value="1"/>
</dbReference>
<organism evidence="2 3">
    <name type="scientific">Kocuria marina subsp. indica</name>
    <dbReference type="NCBI Taxonomy" id="1049583"/>
    <lineage>
        <taxon>Bacteria</taxon>
        <taxon>Bacillati</taxon>
        <taxon>Actinomycetota</taxon>
        <taxon>Actinomycetes</taxon>
        <taxon>Micrococcales</taxon>
        <taxon>Micrococcaceae</taxon>
        <taxon>Kocuria</taxon>
    </lineage>
</organism>
<reference evidence="2 3" key="1">
    <citation type="submission" date="2019-11" db="EMBL/GenBank/DDBJ databases">
        <title>Draft genome sequence of Kocuria indica DP-K7, a methyl red degrading Actinobacterium.</title>
        <authorList>
            <person name="Kumaran S."/>
            <person name="Tischler D."/>
            <person name="Ngo A.C.R."/>
            <person name="Schultes F."/>
        </authorList>
    </citation>
    <scope>NUCLEOTIDE SEQUENCE [LARGE SCALE GENOMIC DNA]</scope>
    <source>
        <strain evidence="2 3">DP-K7</strain>
    </source>
</reference>
<dbReference type="AlphaFoldDB" id="A0A6N9QZJ5"/>
<evidence type="ECO:0000313" key="2">
    <source>
        <dbReference type="EMBL" id="NDO77851.1"/>
    </source>
</evidence>
<comment type="caution">
    <text evidence="2">The sequence shown here is derived from an EMBL/GenBank/DDBJ whole genome shotgun (WGS) entry which is preliminary data.</text>
</comment>
<evidence type="ECO:0000256" key="1">
    <source>
        <dbReference type="SAM" id="MobiDB-lite"/>
    </source>
</evidence>
<sequence>MTSPRTPELLEQDRGLDAASSWYPSLVRSVFLAPWRATAAEQPGEATQLFARTAGALNEVAHWANDGQAADPTACAWLTYLRWAVRNGAKLPCDAPHPPADDLDRDYPLLTAPGEHAGDSFTALSTGRLGEVTRPVLPLADSAEVLVRTVPYALVPNIGWKSLVALAVDSAAITHGSAEAQTAAVGAALAVHAAARARDSGASLQDVLEETGRVVALMTRPAPLTRELLDLCADRSARDSLFDGMTEPASAFARAVGDGTAASSALALGLAAALSAEDAPHANGAGDDVAQRALALLSGHPAANDAARTVAVSVAAARWGLDDAAHSEDIEESDNGAPGVHGSAGGNGAAGDDRMARQAAVAEENSRTRKTGSGTDTSGTDSSGTRSATRRELLALADRWLTLWRPHA</sequence>
<dbReference type="EMBL" id="WMHZ01000007">
    <property type="protein sequence ID" value="NDO77851.1"/>
    <property type="molecule type" value="Genomic_DNA"/>
</dbReference>
<accession>A0A6N9QZJ5</accession>
<evidence type="ECO:0000313" key="3">
    <source>
        <dbReference type="Proteomes" id="UP000471026"/>
    </source>
</evidence>